<feature type="domain" description="DNA methylase N-4/N-6" evidence="5">
    <location>
        <begin position="308"/>
        <end position="444"/>
    </location>
</feature>
<gene>
    <name evidence="6" type="ORF">GO608_04495</name>
</gene>
<evidence type="ECO:0000256" key="3">
    <source>
        <dbReference type="ARBA" id="ARBA00022679"/>
    </source>
</evidence>
<reference evidence="6" key="1">
    <citation type="submission" date="2019-12" db="EMBL/GenBank/DDBJ databases">
        <title>Comparative genomics gives insights into the taxonomy of the Azoarcus-Aromatoleum group and reveals separate origins of nif in the plant-associated Azoarcus and non-plant-associated Aromatoleum sub-groups.</title>
        <authorList>
            <person name="Lafos M."/>
            <person name="Maluk M."/>
            <person name="Batista M."/>
            <person name="Junghare M."/>
            <person name="Carmona M."/>
            <person name="Faoro H."/>
            <person name="Cruz L.M."/>
            <person name="Battistoni F."/>
            <person name="De Souza E."/>
            <person name="Pedrosa F."/>
            <person name="Chen W.-M."/>
            <person name="Poole P.S."/>
            <person name="Dixon R.A."/>
            <person name="James E.K."/>
        </authorList>
    </citation>
    <scope>NUCLEOTIDE SEQUENCE</scope>
    <source>
        <strain evidence="6">U120</strain>
    </source>
</reference>
<feature type="compositionally biased region" description="Low complexity" evidence="4">
    <location>
        <begin position="99"/>
        <end position="120"/>
    </location>
</feature>
<organism evidence="6 7">
    <name type="scientific">Aromatoleum buckelii</name>
    <dbReference type="NCBI Taxonomy" id="200254"/>
    <lineage>
        <taxon>Bacteria</taxon>
        <taxon>Pseudomonadati</taxon>
        <taxon>Pseudomonadota</taxon>
        <taxon>Betaproteobacteria</taxon>
        <taxon>Rhodocyclales</taxon>
        <taxon>Rhodocyclaceae</taxon>
        <taxon>Aromatoleum</taxon>
    </lineage>
</organism>
<evidence type="ECO:0000256" key="2">
    <source>
        <dbReference type="ARBA" id="ARBA00022603"/>
    </source>
</evidence>
<evidence type="ECO:0000259" key="5">
    <source>
        <dbReference type="Pfam" id="PF01555"/>
    </source>
</evidence>
<evidence type="ECO:0000313" key="6">
    <source>
        <dbReference type="EMBL" id="NMF92585.1"/>
    </source>
</evidence>
<dbReference type="InterPro" id="IPR002941">
    <property type="entry name" value="DNA_methylase_N4/N6"/>
</dbReference>
<dbReference type="Proteomes" id="UP000601990">
    <property type="component" value="Unassembled WGS sequence"/>
</dbReference>
<dbReference type="InterPro" id="IPR029063">
    <property type="entry name" value="SAM-dependent_MTases_sf"/>
</dbReference>
<comment type="similarity">
    <text evidence="1">Belongs to the N(4)/N(6)-methyltransferase family.</text>
</comment>
<dbReference type="SUPFAM" id="SSF53335">
    <property type="entry name" value="S-adenosyl-L-methionine-dependent methyltransferases"/>
    <property type="match status" value="1"/>
</dbReference>
<feature type="region of interest" description="Disordered" evidence="4">
    <location>
        <begin position="56"/>
        <end position="120"/>
    </location>
</feature>
<evidence type="ECO:0000313" key="7">
    <source>
        <dbReference type="Proteomes" id="UP000601990"/>
    </source>
</evidence>
<dbReference type="PROSITE" id="PS00092">
    <property type="entry name" value="N6_MTASE"/>
    <property type="match status" value="1"/>
</dbReference>
<dbReference type="Pfam" id="PF01555">
    <property type="entry name" value="N6_N4_Mtase"/>
    <property type="match status" value="1"/>
</dbReference>
<dbReference type="EMBL" id="WTVH01000005">
    <property type="protein sequence ID" value="NMF92585.1"/>
    <property type="molecule type" value="Genomic_DNA"/>
</dbReference>
<protein>
    <recommendedName>
        <fullName evidence="5">DNA methylase N-4/N-6 domain-containing protein</fullName>
    </recommendedName>
</protein>
<keyword evidence="7" id="KW-1185">Reference proteome</keyword>
<dbReference type="InterPro" id="IPR002052">
    <property type="entry name" value="DNA_methylase_N6_adenine_CS"/>
</dbReference>
<keyword evidence="2" id="KW-0489">Methyltransferase</keyword>
<comment type="caution">
    <text evidence="6">The sequence shown here is derived from an EMBL/GenBank/DDBJ whole genome shotgun (WGS) entry which is preliminary data.</text>
</comment>
<keyword evidence="3" id="KW-0808">Transferase</keyword>
<name>A0ABX1MXA2_9RHOO</name>
<proteinExistence type="inferred from homology"/>
<sequence>MLSVVPSDGSTIGNAALRREIGTLLQSEGLSINDDDYWPAHSVLVAEGVLLKGQGRGGSVRRAKVEDKAASGAPGDLADDADGFALQAQQPPELSTETAPKVPAAAKRPAAPSARSAAGEAAQIISYRHADRRKNNPEVGMVTPATDPEAGKTRWAYDPHLDPALQFDPGRANIEKLIDDALASGDTHRMREALEELKRLQSPYLNWAGKAERTSFEIDTVSLHVHERIDPASILSAVRKAMKGEGKAKGAAHAIQPGLFDAPFENLPLRDAIDFYRHERGWANRLVAGDSLLVMNSLLQKESMAGRVQMIYIDPPYGIKYGSNFQPFVGKRDVKDRNDADLTQEPEMIKAFRDTWELGIHSYLTYLRDRLLLARELLHESGSVFVQISDENLHHVREILDELLGPENFVAVVTVAKTSSATSELLAGVSDYVVWYAKDSTKVKYRELYQVKEVGGSGAGQYTSLLCPDGRKTRVADPVAALSEAPKGTRVFRLDNMTSQRPPGDFPVHIQGRGCQDFCV</sequence>
<evidence type="ECO:0000256" key="1">
    <source>
        <dbReference type="ARBA" id="ARBA00006594"/>
    </source>
</evidence>
<accession>A0ABX1MXA2</accession>
<dbReference type="Gene3D" id="3.40.50.150">
    <property type="entry name" value="Vaccinia Virus protein VP39"/>
    <property type="match status" value="1"/>
</dbReference>
<evidence type="ECO:0000256" key="4">
    <source>
        <dbReference type="SAM" id="MobiDB-lite"/>
    </source>
</evidence>